<dbReference type="Gene3D" id="6.10.340.10">
    <property type="match status" value="1"/>
</dbReference>
<reference evidence="24 25" key="1">
    <citation type="submission" date="2018-06" db="EMBL/GenBank/DDBJ databases">
        <authorList>
            <consortium name="Pathogen Informatics"/>
            <person name="Doyle S."/>
        </authorList>
    </citation>
    <scope>NUCLEOTIDE SEQUENCE [LARGE SCALE GENOMIC DNA]</scope>
    <source>
        <strain evidence="24 25">NCTC12151</strain>
    </source>
</reference>
<evidence type="ECO:0000313" key="25">
    <source>
        <dbReference type="Proteomes" id="UP000249005"/>
    </source>
</evidence>
<evidence type="ECO:0000256" key="18">
    <source>
        <dbReference type="ARBA" id="ARBA00023211"/>
    </source>
</evidence>
<dbReference type="PANTHER" id="PTHR44936">
    <property type="entry name" value="SENSOR PROTEIN CREC"/>
    <property type="match status" value="1"/>
</dbReference>
<keyword evidence="6" id="KW-1003">Cell membrane</keyword>
<evidence type="ECO:0000256" key="3">
    <source>
        <dbReference type="ARBA" id="ARBA00001946"/>
    </source>
</evidence>
<dbReference type="CDD" id="cd00082">
    <property type="entry name" value="HisKA"/>
    <property type="match status" value="1"/>
</dbReference>
<dbReference type="EC" id="2.7.13.3" evidence="5"/>
<evidence type="ECO:0000256" key="17">
    <source>
        <dbReference type="ARBA" id="ARBA00023026"/>
    </source>
</evidence>
<evidence type="ECO:0000256" key="16">
    <source>
        <dbReference type="ARBA" id="ARBA00023016"/>
    </source>
</evidence>
<dbReference type="Gene3D" id="3.30.565.10">
    <property type="entry name" value="Histidine kinase-like ATPase, C-terminal domain"/>
    <property type="match status" value="1"/>
</dbReference>
<dbReference type="Pfam" id="PF00672">
    <property type="entry name" value="HAMP"/>
    <property type="match status" value="1"/>
</dbReference>
<comment type="cofactor">
    <cofactor evidence="2">
        <name>Mn(2+)</name>
        <dbReference type="ChEBI" id="CHEBI:29035"/>
    </cofactor>
</comment>
<evidence type="ECO:0000256" key="12">
    <source>
        <dbReference type="ARBA" id="ARBA00022840"/>
    </source>
</evidence>
<keyword evidence="21" id="KW-0812">Transmembrane</keyword>
<dbReference type="InterPro" id="IPR036890">
    <property type="entry name" value="HATPase_C_sf"/>
</dbReference>
<keyword evidence="13" id="KW-0460">Magnesium</keyword>
<dbReference type="InterPro" id="IPR003661">
    <property type="entry name" value="HisK_dim/P_dom"/>
</dbReference>
<dbReference type="SUPFAM" id="SSF47384">
    <property type="entry name" value="Homodimeric domain of signal transducing histidine kinase"/>
    <property type="match status" value="1"/>
</dbReference>
<dbReference type="GO" id="GO:0000155">
    <property type="term" value="F:phosphorelay sensor kinase activity"/>
    <property type="evidence" value="ECO:0007669"/>
    <property type="project" value="InterPro"/>
</dbReference>
<keyword evidence="10 24" id="KW-0418">Kinase</keyword>
<organism evidence="24 25">
    <name type="scientific">Leminorella richardii</name>
    <dbReference type="NCBI Taxonomy" id="158841"/>
    <lineage>
        <taxon>Bacteria</taxon>
        <taxon>Pseudomonadati</taxon>
        <taxon>Pseudomonadota</taxon>
        <taxon>Gammaproteobacteria</taxon>
        <taxon>Enterobacterales</taxon>
        <taxon>Budviciaceae</taxon>
        <taxon>Leminorella</taxon>
    </lineage>
</organism>
<dbReference type="Pfam" id="PF02518">
    <property type="entry name" value="HATPase_c"/>
    <property type="match status" value="1"/>
</dbReference>
<feature type="domain" description="HAMP" evidence="23">
    <location>
        <begin position="181"/>
        <end position="233"/>
    </location>
</feature>
<evidence type="ECO:0000256" key="8">
    <source>
        <dbReference type="ARBA" id="ARBA00022679"/>
    </source>
</evidence>
<keyword evidence="18" id="KW-0464">Manganese</keyword>
<dbReference type="NCBIfam" id="NF012163">
    <property type="entry name" value="BaeS_SmeS"/>
    <property type="match status" value="1"/>
</dbReference>
<keyword evidence="17" id="KW-0843">Virulence</keyword>
<dbReference type="RefSeq" id="WP_111740464.1">
    <property type="nucleotide sequence ID" value="NZ_LR698987.1"/>
</dbReference>
<proteinExistence type="predicted"/>
<evidence type="ECO:0000256" key="19">
    <source>
        <dbReference type="ARBA" id="ARBA00040454"/>
    </source>
</evidence>
<keyword evidence="16" id="KW-0346">Stress response</keyword>
<dbReference type="AlphaFoldDB" id="A0A2X4UMK9"/>
<evidence type="ECO:0000256" key="21">
    <source>
        <dbReference type="SAM" id="Phobius"/>
    </source>
</evidence>
<dbReference type="SUPFAM" id="SSF158472">
    <property type="entry name" value="HAMP domain-like"/>
    <property type="match status" value="1"/>
</dbReference>
<keyword evidence="11" id="KW-0378">Hydrolase</keyword>
<evidence type="ECO:0000256" key="6">
    <source>
        <dbReference type="ARBA" id="ARBA00022475"/>
    </source>
</evidence>
<dbReference type="GO" id="GO:0005524">
    <property type="term" value="F:ATP binding"/>
    <property type="evidence" value="ECO:0007669"/>
    <property type="project" value="UniProtKB-KW"/>
</dbReference>
<dbReference type="Proteomes" id="UP000249005">
    <property type="component" value="Chromosome 1"/>
</dbReference>
<keyword evidence="14" id="KW-0904">Protein phosphatase</keyword>
<comment type="subcellular location">
    <subcellularLocation>
        <location evidence="4">Cell membrane</location>
        <topology evidence="4">Multi-pass membrane protein</topology>
    </subcellularLocation>
</comment>
<dbReference type="SUPFAM" id="SSF55874">
    <property type="entry name" value="ATPase domain of HSP90 chaperone/DNA topoisomerase II/histidine kinase"/>
    <property type="match status" value="1"/>
</dbReference>
<evidence type="ECO:0000259" key="22">
    <source>
        <dbReference type="PROSITE" id="PS50109"/>
    </source>
</evidence>
<sequence length="464" mass="51434">MRIGITGKLFLAILATCMLVLVTMNWGGRLSFERGFTDYIRQANEQRFNLLATSLAERYRSEGSWNFLRHNEKQLYRLLLSFEQKDNGEEKLPPQGWRVPFWVFNADNQRIAGSSHPVPREATRTAITLDGKVIGWIVAVPSEKLTRQADINFARQQSRTSWILVALSILLAAVATMLVSRGLLSRVKTLVGATHKLAAGDFSARVTVTHRDELGTLANDFNQLARTLEKNESMRRAFIADVSHELRTPLAVLQGELEAMEDGVRQLTPTALQSLKAEVLALTKLVNDLHQLSLSDLGALSYKKSSINALSVLEQSIAVYRSRFEQKGLHLTAELPSAALVFGDPDRLSQLFNNLLENSLRYTDADSDGLLKVSAVVDKENLTVRWQDSAPGVTDEQMARIFERFYRTELSRNRARGGSGLGLSICWNIVNEHGGHMSARHSPLGGLEITVTLPLISSGTAAVG</sequence>
<dbReference type="PRINTS" id="PR00344">
    <property type="entry name" value="BCTRLSENSOR"/>
</dbReference>
<gene>
    <name evidence="24" type="primary">baeS</name>
    <name evidence="24" type="ORF">NCTC12151_01951</name>
</gene>
<keyword evidence="25" id="KW-1185">Reference proteome</keyword>
<dbReference type="InterPro" id="IPR036097">
    <property type="entry name" value="HisK_dim/P_sf"/>
</dbReference>
<evidence type="ECO:0000256" key="13">
    <source>
        <dbReference type="ARBA" id="ARBA00022842"/>
    </source>
</evidence>
<evidence type="ECO:0000256" key="9">
    <source>
        <dbReference type="ARBA" id="ARBA00022741"/>
    </source>
</evidence>
<keyword evidence="8 24" id="KW-0808">Transferase</keyword>
<keyword evidence="12" id="KW-0067">ATP-binding</keyword>
<evidence type="ECO:0000256" key="20">
    <source>
        <dbReference type="ARBA" id="ARBA00041776"/>
    </source>
</evidence>
<evidence type="ECO:0000256" key="11">
    <source>
        <dbReference type="ARBA" id="ARBA00022801"/>
    </source>
</evidence>
<dbReference type="PROSITE" id="PS50885">
    <property type="entry name" value="HAMP"/>
    <property type="match status" value="1"/>
</dbReference>
<evidence type="ECO:0000259" key="23">
    <source>
        <dbReference type="PROSITE" id="PS50885"/>
    </source>
</evidence>
<evidence type="ECO:0000256" key="1">
    <source>
        <dbReference type="ARBA" id="ARBA00000085"/>
    </source>
</evidence>
<keyword evidence="7" id="KW-0597">Phosphoprotein</keyword>
<dbReference type="InterPro" id="IPR003660">
    <property type="entry name" value="HAMP_dom"/>
</dbReference>
<dbReference type="InterPro" id="IPR005467">
    <property type="entry name" value="His_kinase_dom"/>
</dbReference>
<dbReference type="KEGG" id="lri:NCTC12151_01951"/>
<dbReference type="Gene3D" id="1.10.287.130">
    <property type="match status" value="1"/>
</dbReference>
<dbReference type="NCBIfam" id="NF007837">
    <property type="entry name" value="PRK10549.1"/>
    <property type="match status" value="1"/>
</dbReference>
<evidence type="ECO:0000256" key="7">
    <source>
        <dbReference type="ARBA" id="ARBA00022553"/>
    </source>
</evidence>
<evidence type="ECO:0000256" key="4">
    <source>
        <dbReference type="ARBA" id="ARBA00004651"/>
    </source>
</evidence>
<feature type="transmembrane region" description="Helical" evidence="21">
    <location>
        <begin position="161"/>
        <end position="179"/>
    </location>
</feature>
<dbReference type="GO" id="GO:0004721">
    <property type="term" value="F:phosphoprotein phosphatase activity"/>
    <property type="evidence" value="ECO:0007669"/>
    <property type="project" value="UniProtKB-KW"/>
</dbReference>
<evidence type="ECO:0000256" key="14">
    <source>
        <dbReference type="ARBA" id="ARBA00022912"/>
    </source>
</evidence>
<dbReference type="SMART" id="SM00387">
    <property type="entry name" value="HATPase_c"/>
    <property type="match status" value="1"/>
</dbReference>
<dbReference type="SMART" id="SM00388">
    <property type="entry name" value="HisKA"/>
    <property type="match status" value="1"/>
</dbReference>
<evidence type="ECO:0000256" key="15">
    <source>
        <dbReference type="ARBA" id="ARBA00023012"/>
    </source>
</evidence>
<dbReference type="Pfam" id="PF00512">
    <property type="entry name" value="HisKA"/>
    <property type="match status" value="1"/>
</dbReference>
<dbReference type="CDD" id="cd06225">
    <property type="entry name" value="HAMP"/>
    <property type="match status" value="1"/>
</dbReference>
<dbReference type="EMBL" id="LS483470">
    <property type="protein sequence ID" value="SQI41106.1"/>
    <property type="molecule type" value="Genomic_DNA"/>
</dbReference>
<keyword evidence="15" id="KW-0902">Two-component regulatory system</keyword>
<evidence type="ECO:0000256" key="2">
    <source>
        <dbReference type="ARBA" id="ARBA00001936"/>
    </source>
</evidence>
<comment type="catalytic activity">
    <reaction evidence="1">
        <text>ATP + protein L-histidine = ADP + protein N-phospho-L-histidine.</text>
        <dbReference type="EC" id="2.7.13.3"/>
    </reaction>
</comment>
<dbReference type="InterPro" id="IPR050980">
    <property type="entry name" value="2C_sensor_his_kinase"/>
</dbReference>
<dbReference type="InterPro" id="IPR004358">
    <property type="entry name" value="Sig_transdc_His_kin-like_C"/>
</dbReference>
<protein>
    <recommendedName>
        <fullName evidence="19">Signal transduction histidine-protein kinase/phosphatase MprB</fullName>
        <ecNumber evidence="5">2.7.13.3</ecNumber>
    </recommendedName>
    <alternativeName>
        <fullName evidence="20">Mycobacterial persistence regulator B</fullName>
    </alternativeName>
</protein>
<name>A0A2X4UMK9_9GAMM</name>
<dbReference type="PROSITE" id="PS50109">
    <property type="entry name" value="HIS_KIN"/>
    <property type="match status" value="1"/>
</dbReference>
<dbReference type="GO" id="GO:0005886">
    <property type="term" value="C:plasma membrane"/>
    <property type="evidence" value="ECO:0007669"/>
    <property type="project" value="UniProtKB-SubCell"/>
</dbReference>
<keyword evidence="9" id="KW-0547">Nucleotide-binding</keyword>
<feature type="domain" description="Histidine kinase" evidence="22">
    <location>
        <begin position="241"/>
        <end position="457"/>
    </location>
</feature>
<keyword evidence="21" id="KW-0472">Membrane</keyword>
<keyword evidence="21" id="KW-1133">Transmembrane helix</keyword>
<dbReference type="InterPro" id="IPR003594">
    <property type="entry name" value="HATPase_dom"/>
</dbReference>
<dbReference type="OrthoDB" id="9804645at2"/>
<comment type="cofactor">
    <cofactor evidence="3">
        <name>Mg(2+)</name>
        <dbReference type="ChEBI" id="CHEBI:18420"/>
    </cofactor>
</comment>
<accession>A0A2X4UMK9</accession>
<evidence type="ECO:0000313" key="24">
    <source>
        <dbReference type="EMBL" id="SQI41106.1"/>
    </source>
</evidence>
<dbReference type="SMART" id="SM00304">
    <property type="entry name" value="HAMP"/>
    <property type="match status" value="1"/>
</dbReference>
<evidence type="ECO:0000256" key="10">
    <source>
        <dbReference type="ARBA" id="ARBA00022777"/>
    </source>
</evidence>
<dbReference type="PANTHER" id="PTHR44936:SF9">
    <property type="entry name" value="SENSOR PROTEIN CREC"/>
    <property type="match status" value="1"/>
</dbReference>
<evidence type="ECO:0000256" key="5">
    <source>
        <dbReference type="ARBA" id="ARBA00012438"/>
    </source>
</evidence>